<keyword evidence="1" id="KW-0560">Oxidoreductase</keyword>
<reference evidence="4 5" key="1">
    <citation type="submission" date="2019-12" db="EMBL/GenBank/DDBJ databases">
        <title>Comparative genomics gives insights into the taxonomy of the Azoarcus-Aromatoleum group and reveals separate origins of nif in the plant-associated Azoarcus and non-plant-associated Aromatoleum sub-groups.</title>
        <authorList>
            <person name="Lafos M."/>
            <person name="Maluk M."/>
            <person name="Batista M."/>
            <person name="Junghare M."/>
            <person name="Carmona M."/>
            <person name="Faoro H."/>
            <person name="Cruz L.M."/>
            <person name="Battistoni F."/>
            <person name="De Souza E."/>
            <person name="Pedrosa F."/>
            <person name="Chen W.-M."/>
            <person name="Poole P.S."/>
            <person name="Dixon R.A."/>
            <person name="James E.K."/>
        </authorList>
    </citation>
    <scope>NUCLEOTIDE SEQUENCE [LARGE SCALE GENOMIC DNA]</scope>
    <source>
        <strain evidence="4 5">22Lin</strain>
    </source>
</reference>
<gene>
    <name evidence="4" type="primary">paaN</name>
    <name evidence="4" type="ORF">GPA25_22805</name>
</gene>
<dbReference type="Pfam" id="PF00171">
    <property type="entry name" value="Aldedh"/>
    <property type="match status" value="1"/>
</dbReference>
<comment type="caution">
    <text evidence="4">The sequence shown here is derived from an EMBL/GenBank/DDBJ whole genome shotgun (WGS) entry which is preliminary data.</text>
</comment>
<sequence length="558" mass="60039">MSATTPAQLFDKHHATLEAAVQAIHTRGYWTPYPESPSPKVYGETANEDGKKAVEACFGRDFVLDQPGQSGWTAPERSPYGVELGVRYPVCAAQALIDAANAAQPGWQRIGPQGRVGVCLEILERLNKRSFEIAHAVMLTTGQGWMMAFQAGGPHAQDRGLEAVAYAYREMKFIPQETVWEKPQGKNPPLKMKKHFEIVGRGVALVIGCGTFPTWNTYPGLFAALATGNPVIVKPHGNAILPAAITVRIAREVLVEQGLDPNLVSLAVFDKREDTQALATHPAVKSIDFTGGNTFGQWLIDNAKQAHVYAELAGVNNVVIESTDQYKAMLRNLAFTLCLYSGQMCTTTQAILVPAGGIDTDQGPKSFDEVAADLAASIDKTLADPAVATAVLGAIQSEDTLRRIGEAGEYGRIVLASKKIEHAEFPHAQVRSPVLLACDAADEKSYMEERFGPIAFVVKVADGAAAIALSERMVREHGALTVGVYSTKPDVIDAMTEATWRAGVALSINLTGGVFVNQSAGFSDYHGVGMNPAANASYSDSAFVANRFRVVQRRYHLA</sequence>
<dbReference type="RefSeq" id="WP_169262709.1">
    <property type="nucleotide sequence ID" value="NZ_WTVQ01000073.1"/>
</dbReference>
<feature type="domain" description="Aldehyde dehydrogenase" evidence="3">
    <location>
        <begin position="93"/>
        <end position="503"/>
    </location>
</feature>
<dbReference type="Gene3D" id="3.40.605.10">
    <property type="entry name" value="Aldehyde Dehydrogenase, Chain A, domain 1"/>
    <property type="match status" value="1"/>
</dbReference>
<evidence type="ECO:0000313" key="4">
    <source>
        <dbReference type="EMBL" id="NMG77586.1"/>
    </source>
</evidence>
<evidence type="ECO:0000313" key="5">
    <source>
        <dbReference type="Proteomes" id="UP000648984"/>
    </source>
</evidence>
<dbReference type="NCBIfam" id="TIGR02288">
    <property type="entry name" value="PaaN_2"/>
    <property type="match status" value="1"/>
</dbReference>
<keyword evidence="2" id="KW-0520">NAD</keyword>
<dbReference type="SUPFAM" id="SSF53720">
    <property type="entry name" value="ALDH-like"/>
    <property type="match status" value="1"/>
</dbReference>
<dbReference type="Gene3D" id="3.40.309.10">
    <property type="entry name" value="Aldehyde Dehydrogenase, Chain A, domain 2"/>
    <property type="match status" value="1"/>
</dbReference>
<dbReference type="PANTHER" id="PTHR42862:SF1">
    <property type="entry name" value="DELTA-1-PYRROLINE-5-CARBOXYLATE DEHYDROGENASE 2, ISOFORM A-RELATED"/>
    <property type="match status" value="1"/>
</dbReference>
<dbReference type="InterPro" id="IPR016162">
    <property type="entry name" value="Ald_DH_N"/>
</dbReference>
<dbReference type="InterPro" id="IPR011975">
    <property type="entry name" value="PaaN_2"/>
</dbReference>
<dbReference type="CDD" id="cd07127">
    <property type="entry name" value="ALDH_PAD-PaaZ"/>
    <property type="match status" value="1"/>
</dbReference>
<dbReference type="InterPro" id="IPR016163">
    <property type="entry name" value="Ald_DH_C"/>
</dbReference>
<dbReference type="InterPro" id="IPR015590">
    <property type="entry name" value="Aldehyde_DH_dom"/>
</dbReference>
<dbReference type="EMBL" id="WTVQ01000073">
    <property type="protein sequence ID" value="NMG77586.1"/>
    <property type="molecule type" value="Genomic_DNA"/>
</dbReference>
<evidence type="ECO:0000256" key="1">
    <source>
        <dbReference type="ARBA" id="ARBA00023002"/>
    </source>
</evidence>
<dbReference type="InterPro" id="IPR016161">
    <property type="entry name" value="Ald_DH/histidinol_DH"/>
</dbReference>
<evidence type="ECO:0000259" key="3">
    <source>
        <dbReference type="Pfam" id="PF00171"/>
    </source>
</evidence>
<accession>A0ABX1QGL5</accession>
<name>A0ABX1QGL5_9RHOO</name>
<dbReference type="Proteomes" id="UP000648984">
    <property type="component" value="Unassembled WGS sequence"/>
</dbReference>
<evidence type="ECO:0000256" key="2">
    <source>
        <dbReference type="ARBA" id="ARBA00023027"/>
    </source>
</evidence>
<dbReference type="PANTHER" id="PTHR42862">
    <property type="entry name" value="DELTA-1-PYRROLINE-5-CARBOXYLATE DEHYDROGENASE 1, ISOFORM A-RELATED"/>
    <property type="match status" value="1"/>
</dbReference>
<organism evidence="4 5">
    <name type="scientific">Aromatoleum diolicum</name>
    <dbReference type="NCBI Taxonomy" id="75796"/>
    <lineage>
        <taxon>Bacteria</taxon>
        <taxon>Pseudomonadati</taxon>
        <taxon>Pseudomonadota</taxon>
        <taxon>Betaproteobacteria</taxon>
        <taxon>Rhodocyclales</taxon>
        <taxon>Rhodocyclaceae</taxon>
        <taxon>Aromatoleum</taxon>
    </lineage>
</organism>
<keyword evidence="5" id="KW-1185">Reference proteome</keyword>
<protein>
    <submittedName>
        <fullName evidence="4">Phenylacetic acid degradation protein PaaN</fullName>
    </submittedName>
</protein>
<proteinExistence type="predicted"/>
<dbReference type="InterPro" id="IPR050485">
    <property type="entry name" value="Proline_metab_enzyme"/>
</dbReference>